<reference evidence="1" key="1">
    <citation type="journal article" date="2014" name="Front. Microbiol.">
        <title>High frequency of phylogenetically diverse reductive dehalogenase-homologous genes in deep subseafloor sedimentary metagenomes.</title>
        <authorList>
            <person name="Kawai M."/>
            <person name="Futagami T."/>
            <person name="Toyoda A."/>
            <person name="Takaki Y."/>
            <person name="Nishi S."/>
            <person name="Hori S."/>
            <person name="Arai W."/>
            <person name="Tsubouchi T."/>
            <person name="Morono Y."/>
            <person name="Uchiyama I."/>
            <person name="Ito T."/>
            <person name="Fujiyama A."/>
            <person name="Inagaki F."/>
            <person name="Takami H."/>
        </authorList>
    </citation>
    <scope>NUCLEOTIDE SEQUENCE</scope>
    <source>
        <strain evidence="1">Expedition CK06-06</strain>
    </source>
</reference>
<name>X0UC89_9ZZZZ</name>
<gene>
    <name evidence="1" type="ORF">S01H1_21852</name>
</gene>
<accession>X0UC89</accession>
<feature type="non-terminal residue" evidence="1">
    <location>
        <position position="1"/>
    </location>
</feature>
<feature type="non-terminal residue" evidence="1">
    <location>
        <position position="231"/>
    </location>
</feature>
<dbReference type="EMBL" id="BARS01012199">
    <property type="protein sequence ID" value="GAF97972.1"/>
    <property type="molecule type" value="Genomic_DNA"/>
</dbReference>
<sequence length="231" mass="26632">GINDSIVFGEAFDASDGQDSYDVPKPGTPPSPYIYAWFDANLSEPYNKLMRDYRQYPDTSKIWDMYIYLQDSNSSNITISWDPSRLNNSEYSFVTLKDVNLNINTNMLLKSNYTYLASNISVRHFQIICSIAPVEYHYKVSLSEGWNLISLPVNQSFHKDNITVNYLGVNSTWQQAVENTTVLGFIYEWKAATQSYDFTDILNPGEGYWMYAYDNCDLWISSNTSNNDDYI</sequence>
<protein>
    <submittedName>
        <fullName evidence="1">Uncharacterized protein</fullName>
    </submittedName>
</protein>
<organism evidence="1">
    <name type="scientific">marine sediment metagenome</name>
    <dbReference type="NCBI Taxonomy" id="412755"/>
    <lineage>
        <taxon>unclassified sequences</taxon>
        <taxon>metagenomes</taxon>
        <taxon>ecological metagenomes</taxon>
    </lineage>
</organism>
<evidence type="ECO:0000313" key="1">
    <source>
        <dbReference type="EMBL" id="GAF97972.1"/>
    </source>
</evidence>
<proteinExistence type="predicted"/>
<comment type="caution">
    <text evidence="1">The sequence shown here is derived from an EMBL/GenBank/DDBJ whole genome shotgun (WGS) entry which is preliminary data.</text>
</comment>
<dbReference type="AlphaFoldDB" id="X0UC89"/>